<protein>
    <recommendedName>
        <fullName evidence="3">TIGR02646 family protein</fullName>
    </recommendedName>
</protein>
<reference evidence="1 2" key="1">
    <citation type="submission" date="2015-03" db="EMBL/GenBank/DDBJ databases">
        <title>Pseudomonas fluorescens 1855-344 Genome sequencing and assembly.</title>
        <authorList>
            <person name="Eng W.W.H."/>
            <person name="Gan H.M."/>
            <person name="Savka M.A."/>
        </authorList>
    </citation>
    <scope>NUCLEOTIDE SEQUENCE [LARGE SCALE GENOMIC DNA]</scope>
    <source>
        <strain evidence="1 2">1855-344</strain>
    </source>
</reference>
<dbReference type="PATRIC" id="fig|132476.4.peg.2442"/>
<evidence type="ECO:0000313" key="1">
    <source>
        <dbReference type="EMBL" id="KKA09685.1"/>
    </source>
</evidence>
<evidence type="ECO:0000313" key="2">
    <source>
        <dbReference type="Proteomes" id="UP000033662"/>
    </source>
</evidence>
<dbReference type="AlphaFoldDB" id="A0A0F4XV45"/>
<sequence length="268" mass="30582">MVDLTQEAMDAARAQYEGDCHERETHRKKTLEHLATQNAAAIAEFKRRQKGLPASKQDLWSKLTKHRKSFKSGVTGPLIRKALRAFLEREQNGLCCYCQRPLVNIAYAKPIEHILPRATFVQYTFHFWNLAIACFDCNQIKLDHVWASVDKRDLEEYPAPAAFTEMYHPRFHRFAEHVRFIRVQTNDHLVSIYRGVSDQGRHLCLNLLKDLSAREIVLNSNPELKGALEVINAHASSNEGALAPELEAFHQALAKSTSQLIKNGAMPR</sequence>
<evidence type="ECO:0008006" key="3">
    <source>
        <dbReference type="Google" id="ProtNLM"/>
    </source>
</evidence>
<accession>A0A0F4XV45</accession>
<dbReference type="Gene3D" id="1.10.30.50">
    <property type="match status" value="1"/>
</dbReference>
<dbReference type="EMBL" id="JZXC01000002">
    <property type="protein sequence ID" value="KKA09685.1"/>
    <property type="molecule type" value="Genomic_DNA"/>
</dbReference>
<dbReference type="OrthoDB" id="9816185at2"/>
<proteinExistence type="predicted"/>
<name>A0A0F4XV45_9PSED</name>
<organism evidence="1 2">
    <name type="scientific">Pseudomonas kilonensis</name>
    <dbReference type="NCBI Taxonomy" id="132476"/>
    <lineage>
        <taxon>Bacteria</taxon>
        <taxon>Pseudomonadati</taxon>
        <taxon>Pseudomonadota</taxon>
        <taxon>Gammaproteobacteria</taxon>
        <taxon>Pseudomonadales</taxon>
        <taxon>Pseudomonadaceae</taxon>
        <taxon>Pseudomonas</taxon>
    </lineage>
</organism>
<comment type="caution">
    <text evidence="1">The sequence shown here is derived from an EMBL/GenBank/DDBJ whole genome shotgun (WGS) entry which is preliminary data.</text>
</comment>
<dbReference type="Proteomes" id="UP000033662">
    <property type="component" value="Unassembled WGS sequence"/>
</dbReference>
<gene>
    <name evidence="1" type="ORF">VP02_03975</name>
</gene>